<name>A0A923KZB2_9BURK</name>
<evidence type="ECO:0000256" key="8">
    <source>
        <dbReference type="SAM" id="MobiDB-lite"/>
    </source>
</evidence>
<evidence type="ECO:0000256" key="3">
    <source>
        <dbReference type="ARBA" id="ARBA00022670"/>
    </source>
</evidence>
<dbReference type="PANTHER" id="PTHR11733">
    <property type="entry name" value="ZINC METALLOPROTEASE FAMILY M13 NEPRILYSIN-RELATED"/>
    <property type="match status" value="1"/>
</dbReference>
<sequence length="696" mass="77593">MKPLLLTTLALSLMSLSTGISHAHEHTVASASQTNAGTATGSGVDRSQSDPAVRPQDDFFRHAQGSWLKNTAIPSDRSDWGAFTQAREEVQTQLRGLIQQAALSAASKNGAAATDANLQKIGDLYNSVVNQDRLNQLGWHPLAADFKKIDALKNLRELASLFAHLQQIGVTTPFHASVEQDSRLSTQYILTLGQSGLGLPNRDYYLKQDEVRNQEISSRYLSHVSKILQLSGDAEADAHAQAILALETDLAAIQWSNVENRDPVRTYNKLSLAELRALTPSLDWASYLKASHAGAGLQQVLVQQPSYLRGLNTVLNKHSLASWKAYLRWQLLNTYSPHLSQAFIDENFAFRGTFLSGIKENRSAEKRAVALTDQMLGEAVGKLYVQRYFAPETKARTEKMVANFLAAFKASIEELDWMSPETKKQAQIKLSKISVKVGYPEQWRDYSAVRILPDDLTGNLKRIRQADHAREFARLGKPVDRSVWHMTPQTVNAYYSPEMNEIVFPAARLQAPLFNVDAEDAFNYGALGISIGHEISHAFDDSGSQYDGDGNLRDWWTKEDREKFNARTKILVEQYNGYAPVPGNFLNGQLTLGENIADNAGLIMAVKAYHLSLGGKPAPVIDGWTAEQRLFFGLAQARRFKARESRALVLIKTDPHSPGEFRVNGSLRNHPDFYTSFEVKPGDKMYLPPEQRVKLW</sequence>
<dbReference type="GO" id="GO:0005886">
    <property type="term" value="C:plasma membrane"/>
    <property type="evidence" value="ECO:0007669"/>
    <property type="project" value="TreeGrafter"/>
</dbReference>
<dbReference type="GO" id="GO:0016485">
    <property type="term" value="P:protein processing"/>
    <property type="evidence" value="ECO:0007669"/>
    <property type="project" value="TreeGrafter"/>
</dbReference>
<dbReference type="PROSITE" id="PS51885">
    <property type="entry name" value="NEPRILYSIN"/>
    <property type="match status" value="1"/>
</dbReference>
<comment type="similarity">
    <text evidence="2">Belongs to the peptidase M13 family.</text>
</comment>
<dbReference type="Gene3D" id="3.40.390.10">
    <property type="entry name" value="Collagenase (Catalytic Domain)"/>
    <property type="match status" value="1"/>
</dbReference>
<feature type="chain" id="PRO_5037873287" evidence="9">
    <location>
        <begin position="24"/>
        <end position="696"/>
    </location>
</feature>
<dbReference type="GO" id="GO:0004222">
    <property type="term" value="F:metalloendopeptidase activity"/>
    <property type="evidence" value="ECO:0007669"/>
    <property type="project" value="InterPro"/>
</dbReference>
<keyword evidence="13" id="KW-1185">Reference proteome</keyword>
<feature type="domain" description="Peptidase M13 N-terminal" evidence="11">
    <location>
        <begin position="55"/>
        <end position="440"/>
    </location>
</feature>
<dbReference type="SUPFAM" id="SSF55486">
    <property type="entry name" value="Metalloproteases ('zincins'), catalytic domain"/>
    <property type="match status" value="1"/>
</dbReference>
<evidence type="ECO:0000259" key="10">
    <source>
        <dbReference type="Pfam" id="PF01431"/>
    </source>
</evidence>
<feature type="compositionally biased region" description="Polar residues" evidence="8">
    <location>
        <begin position="29"/>
        <end position="50"/>
    </location>
</feature>
<dbReference type="RefSeq" id="WP_186881339.1">
    <property type="nucleotide sequence ID" value="NZ_JACOGG010000009.1"/>
</dbReference>
<comment type="caution">
    <text evidence="12">The sequence shown here is derived from an EMBL/GenBank/DDBJ whole genome shotgun (WGS) entry which is preliminary data.</text>
</comment>
<evidence type="ECO:0000256" key="9">
    <source>
        <dbReference type="SAM" id="SignalP"/>
    </source>
</evidence>
<dbReference type="PRINTS" id="PR00786">
    <property type="entry name" value="NEPRILYSIN"/>
</dbReference>
<evidence type="ECO:0000256" key="4">
    <source>
        <dbReference type="ARBA" id="ARBA00022723"/>
    </source>
</evidence>
<keyword evidence="7" id="KW-0482">Metalloprotease</keyword>
<evidence type="ECO:0000256" key="7">
    <source>
        <dbReference type="ARBA" id="ARBA00023049"/>
    </source>
</evidence>
<dbReference type="Proteomes" id="UP000612361">
    <property type="component" value="Unassembled WGS sequence"/>
</dbReference>
<organism evidence="12 13">
    <name type="scientific">Undibacterium rugosum</name>
    <dbReference type="NCBI Taxonomy" id="2762291"/>
    <lineage>
        <taxon>Bacteria</taxon>
        <taxon>Pseudomonadati</taxon>
        <taxon>Pseudomonadota</taxon>
        <taxon>Betaproteobacteria</taxon>
        <taxon>Burkholderiales</taxon>
        <taxon>Oxalobacteraceae</taxon>
        <taxon>Undibacterium</taxon>
    </lineage>
</organism>
<evidence type="ECO:0000259" key="11">
    <source>
        <dbReference type="Pfam" id="PF05649"/>
    </source>
</evidence>
<evidence type="ECO:0000256" key="6">
    <source>
        <dbReference type="ARBA" id="ARBA00022833"/>
    </source>
</evidence>
<dbReference type="Pfam" id="PF01431">
    <property type="entry name" value="Peptidase_M13"/>
    <property type="match status" value="1"/>
</dbReference>
<feature type="region of interest" description="Disordered" evidence="8">
    <location>
        <begin position="28"/>
        <end position="53"/>
    </location>
</feature>
<dbReference type="Pfam" id="PF05649">
    <property type="entry name" value="Peptidase_M13_N"/>
    <property type="match status" value="1"/>
</dbReference>
<feature type="signal peptide" evidence="9">
    <location>
        <begin position="1"/>
        <end position="23"/>
    </location>
</feature>
<reference evidence="12" key="1">
    <citation type="submission" date="2020-08" db="EMBL/GenBank/DDBJ databases">
        <title>Novel species isolated from subtropical streams in China.</title>
        <authorList>
            <person name="Lu H."/>
        </authorList>
    </citation>
    <scope>NUCLEOTIDE SEQUENCE</scope>
    <source>
        <strain evidence="12">CY7W</strain>
    </source>
</reference>
<dbReference type="Gene3D" id="1.10.1380.10">
    <property type="entry name" value="Neutral endopeptidase , domain2"/>
    <property type="match status" value="1"/>
</dbReference>
<evidence type="ECO:0000256" key="1">
    <source>
        <dbReference type="ARBA" id="ARBA00001947"/>
    </source>
</evidence>
<keyword evidence="3" id="KW-0645">Protease</keyword>
<evidence type="ECO:0000256" key="5">
    <source>
        <dbReference type="ARBA" id="ARBA00022801"/>
    </source>
</evidence>
<evidence type="ECO:0000256" key="2">
    <source>
        <dbReference type="ARBA" id="ARBA00007357"/>
    </source>
</evidence>
<keyword evidence="6" id="KW-0862">Zinc</keyword>
<evidence type="ECO:0000313" key="12">
    <source>
        <dbReference type="EMBL" id="MBC3935780.1"/>
    </source>
</evidence>
<protein>
    <submittedName>
        <fullName evidence="12">M13 family metallopeptidase</fullName>
    </submittedName>
</protein>
<keyword evidence="4" id="KW-0479">Metal-binding</keyword>
<dbReference type="InterPro" id="IPR018497">
    <property type="entry name" value="Peptidase_M13_C"/>
</dbReference>
<dbReference type="GO" id="GO:0046872">
    <property type="term" value="F:metal ion binding"/>
    <property type="evidence" value="ECO:0007669"/>
    <property type="project" value="UniProtKB-KW"/>
</dbReference>
<dbReference type="AlphaFoldDB" id="A0A923KZB2"/>
<dbReference type="InterPro" id="IPR008753">
    <property type="entry name" value="Peptidase_M13_N"/>
</dbReference>
<keyword evidence="9" id="KW-0732">Signal</keyword>
<dbReference type="EMBL" id="JACOGG010000009">
    <property type="protein sequence ID" value="MBC3935780.1"/>
    <property type="molecule type" value="Genomic_DNA"/>
</dbReference>
<keyword evidence="5" id="KW-0378">Hydrolase</keyword>
<accession>A0A923KZB2</accession>
<evidence type="ECO:0000313" key="13">
    <source>
        <dbReference type="Proteomes" id="UP000612361"/>
    </source>
</evidence>
<feature type="domain" description="Peptidase M13 C-terminal" evidence="10">
    <location>
        <begin position="492"/>
        <end position="693"/>
    </location>
</feature>
<dbReference type="CDD" id="cd08662">
    <property type="entry name" value="M13"/>
    <property type="match status" value="1"/>
</dbReference>
<comment type="cofactor">
    <cofactor evidence="1">
        <name>Zn(2+)</name>
        <dbReference type="ChEBI" id="CHEBI:29105"/>
    </cofactor>
</comment>
<gene>
    <name evidence="12" type="ORF">H8K47_10450</name>
</gene>
<dbReference type="PANTHER" id="PTHR11733:SF167">
    <property type="entry name" value="FI17812P1-RELATED"/>
    <property type="match status" value="1"/>
</dbReference>
<proteinExistence type="inferred from homology"/>
<dbReference type="InterPro" id="IPR042089">
    <property type="entry name" value="Peptidase_M13_dom_2"/>
</dbReference>
<dbReference type="InterPro" id="IPR024079">
    <property type="entry name" value="MetalloPept_cat_dom_sf"/>
</dbReference>
<dbReference type="InterPro" id="IPR000718">
    <property type="entry name" value="Peptidase_M13"/>
</dbReference>